<evidence type="ECO:0000313" key="1">
    <source>
        <dbReference type="EMBL" id="GAH18303.1"/>
    </source>
</evidence>
<feature type="non-terminal residue" evidence="1">
    <location>
        <position position="129"/>
    </location>
</feature>
<accession>X1FC08</accession>
<reference evidence="1" key="1">
    <citation type="journal article" date="2014" name="Front. Microbiol.">
        <title>High frequency of phylogenetically diverse reductive dehalogenase-homologous genes in deep subseafloor sedimentary metagenomes.</title>
        <authorList>
            <person name="Kawai M."/>
            <person name="Futagami T."/>
            <person name="Toyoda A."/>
            <person name="Takaki Y."/>
            <person name="Nishi S."/>
            <person name="Hori S."/>
            <person name="Arai W."/>
            <person name="Tsubouchi T."/>
            <person name="Morono Y."/>
            <person name="Uchiyama I."/>
            <person name="Ito T."/>
            <person name="Fujiyama A."/>
            <person name="Inagaki F."/>
            <person name="Takami H."/>
        </authorList>
    </citation>
    <scope>NUCLEOTIDE SEQUENCE</scope>
    <source>
        <strain evidence="1">Expedition CK06-06</strain>
    </source>
</reference>
<protein>
    <submittedName>
        <fullName evidence="1">Uncharacterized protein</fullName>
    </submittedName>
</protein>
<proteinExistence type="predicted"/>
<dbReference type="EMBL" id="BART01030684">
    <property type="protein sequence ID" value="GAH18303.1"/>
    <property type="molecule type" value="Genomic_DNA"/>
</dbReference>
<organism evidence="1">
    <name type="scientific">marine sediment metagenome</name>
    <dbReference type="NCBI Taxonomy" id="412755"/>
    <lineage>
        <taxon>unclassified sequences</taxon>
        <taxon>metagenomes</taxon>
        <taxon>ecological metagenomes</taxon>
    </lineage>
</organism>
<comment type="caution">
    <text evidence="1">The sequence shown here is derived from an EMBL/GenBank/DDBJ whole genome shotgun (WGS) entry which is preliminary data.</text>
</comment>
<dbReference type="AlphaFoldDB" id="X1FC08"/>
<sequence length="129" mass="14814">MTALYEIYKKETVKLVYSESEHNYLEAERLLYNSLNAEGVQYFFPGFSELLRNIQQRVAGSVEEQAIGEGRESALQDIILFARYLSGLRTETDEDVYDKIAYQAQREPLFHAAINEIQTLVAADIDKQV</sequence>
<name>X1FC08_9ZZZZ</name>
<gene>
    <name evidence="1" type="ORF">S01H4_53490</name>
</gene>